<reference evidence="3" key="1">
    <citation type="journal article" date="2020" name="Nature">
        <title>Giant virus diversity and host interactions through global metagenomics.</title>
        <authorList>
            <person name="Schulz F."/>
            <person name="Roux S."/>
            <person name="Paez-Espino D."/>
            <person name="Jungbluth S."/>
            <person name="Walsh D.A."/>
            <person name="Denef V.J."/>
            <person name="McMahon K.D."/>
            <person name="Konstantinidis K.T."/>
            <person name="Eloe-Fadrosh E.A."/>
            <person name="Kyrpides N.C."/>
            <person name="Woyke T."/>
        </authorList>
    </citation>
    <scope>NUCLEOTIDE SEQUENCE</scope>
    <source>
        <strain evidence="3">GVMAG-S-1017244-22</strain>
    </source>
</reference>
<keyword evidence="2" id="KW-0812">Transmembrane</keyword>
<keyword evidence="2" id="KW-0472">Membrane</keyword>
<feature type="compositionally biased region" description="Polar residues" evidence="1">
    <location>
        <begin position="13"/>
        <end position="23"/>
    </location>
</feature>
<feature type="transmembrane region" description="Helical" evidence="2">
    <location>
        <begin position="250"/>
        <end position="270"/>
    </location>
</feature>
<dbReference type="AlphaFoldDB" id="A0A6C0LW15"/>
<proteinExistence type="predicted"/>
<name>A0A6C0LW15_9ZZZZ</name>
<dbReference type="EMBL" id="MN740581">
    <property type="protein sequence ID" value="QHU34949.1"/>
    <property type="molecule type" value="Genomic_DNA"/>
</dbReference>
<accession>A0A6C0LW15</accession>
<evidence type="ECO:0000313" key="3">
    <source>
        <dbReference type="EMBL" id="QHU34949.1"/>
    </source>
</evidence>
<sequence>MSSKTKTKTKQTVQRIRNASQNPPKAVSLNKKRVRVAQPYPIKGGLTNEDERNGEEAARERATQVSNDLIALSINGELTQQHYNDALKIIIMNILPSKYPQFIEELNEMLDMNKKLNETLTENETLTRQYYNKQICIPIILNVFTYILPDLIKANIPENIVSLVIMALRAYNFQLLIYYYRFFMDPHNPGIVEVRKGKIVTEEINNMIADYASSNNITLVDRLISIKSNIENFLKTNNIFDKDRENSLRFVFLYLAIFIVMLYIAMHFNYDEFKNILEKLNTTPVNLQGSSTRISLLGGGKKNSKSNNSTKPKKRAAVIKKASPKKASPKKVSPKKVISKKASPKI</sequence>
<protein>
    <submittedName>
        <fullName evidence="3">Uncharacterized protein</fullName>
    </submittedName>
</protein>
<keyword evidence="2" id="KW-1133">Transmembrane helix</keyword>
<feature type="compositionally biased region" description="Basic residues" evidence="1">
    <location>
        <begin position="311"/>
        <end position="346"/>
    </location>
</feature>
<evidence type="ECO:0000256" key="1">
    <source>
        <dbReference type="SAM" id="MobiDB-lite"/>
    </source>
</evidence>
<feature type="region of interest" description="Disordered" evidence="1">
    <location>
        <begin position="296"/>
        <end position="346"/>
    </location>
</feature>
<feature type="region of interest" description="Disordered" evidence="1">
    <location>
        <begin position="1"/>
        <end position="53"/>
    </location>
</feature>
<organism evidence="3">
    <name type="scientific">viral metagenome</name>
    <dbReference type="NCBI Taxonomy" id="1070528"/>
    <lineage>
        <taxon>unclassified sequences</taxon>
        <taxon>metagenomes</taxon>
        <taxon>organismal metagenomes</taxon>
    </lineage>
</organism>
<evidence type="ECO:0000256" key="2">
    <source>
        <dbReference type="SAM" id="Phobius"/>
    </source>
</evidence>